<protein>
    <submittedName>
        <fullName evidence="2">Uncharacterized protein</fullName>
    </submittedName>
</protein>
<gene>
    <name evidence="2" type="ORF">B296_00007243</name>
</gene>
<organism evidence="2 3">
    <name type="scientific">Ensete ventricosum</name>
    <name type="common">Abyssinian banana</name>
    <name type="synonym">Musa ensete</name>
    <dbReference type="NCBI Taxonomy" id="4639"/>
    <lineage>
        <taxon>Eukaryota</taxon>
        <taxon>Viridiplantae</taxon>
        <taxon>Streptophyta</taxon>
        <taxon>Embryophyta</taxon>
        <taxon>Tracheophyta</taxon>
        <taxon>Spermatophyta</taxon>
        <taxon>Magnoliopsida</taxon>
        <taxon>Liliopsida</taxon>
        <taxon>Zingiberales</taxon>
        <taxon>Musaceae</taxon>
        <taxon>Ensete</taxon>
    </lineage>
</organism>
<feature type="region of interest" description="Disordered" evidence="1">
    <location>
        <begin position="1"/>
        <end position="30"/>
    </location>
</feature>
<dbReference type="Proteomes" id="UP000287651">
    <property type="component" value="Unassembled WGS sequence"/>
</dbReference>
<evidence type="ECO:0000313" key="3">
    <source>
        <dbReference type="Proteomes" id="UP000287651"/>
    </source>
</evidence>
<sequence>MQREWSSSFNSRDGPSDHAPLGKERFTTNTYVPPSTSGEAAYCPPVPDPSQHLLLPQYFNPAAFAAAATAVGVSGVKVENSYMDASRTTTSSRASISISNASDLDLTEWVENDEPGVWLPPLSGTLNIASTLFFPLALILLSSSTRILTVTSTPSTSLMPSHCLIFVILYQGCDDVLGGDKGEEAEGDDETYGAHERLCEWRWCWADDSDSTHNGL</sequence>
<dbReference type="PANTHER" id="PTHR46058">
    <property type="entry name" value="PROTEIN BREVIS RADIX-LIKE 1"/>
    <property type="match status" value="1"/>
</dbReference>
<proteinExistence type="predicted"/>
<feature type="compositionally biased region" description="Basic and acidic residues" evidence="1">
    <location>
        <begin position="14"/>
        <end position="26"/>
    </location>
</feature>
<evidence type="ECO:0000256" key="1">
    <source>
        <dbReference type="SAM" id="MobiDB-lite"/>
    </source>
</evidence>
<dbReference type="AlphaFoldDB" id="A0A427B4R3"/>
<feature type="compositionally biased region" description="Polar residues" evidence="1">
    <location>
        <begin position="1"/>
        <end position="13"/>
    </location>
</feature>
<dbReference type="InterPro" id="IPR044532">
    <property type="entry name" value="BRX-like"/>
</dbReference>
<evidence type="ECO:0000313" key="2">
    <source>
        <dbReference type="EMBL" id="RRT83460.1"/>
    </source>
</evidence>
<comment type="caution">
    <text evidence="2">The sequence shown here is derived from an EMBL/GenBank/DDBJ whole genome shotgun (WGS) entry which is preliminary data.</text>
</comment>
<name>A0A427B4R3_ENSVE</name>
<accession>A0A427B4R3</accession>
<dbReference type="EMBL" id="AMZH03000489">
    <property type="protein sequence ID" value="RRT83460.1"/>
    <property type="molecule type" value="Genomic_DNA"/>
</dbReference>
<dbReference type="PANTHER" id="PTHR46058:SF26">
    <property type="entry name" value="PROTEIN BREVIS RADIX-LIKE 1"/>
    <property type="match status" value="1"/>
</dbReference>
<reference evidence="2 3" key="1">
    <citation type="journal article" date="2014" name="Agronomy (Basel)">
        <title>A Draft Genome Sequence for Ensete ventricosum, the Drought-Tolerant Tree Against Hunger.</title>
        <authorList>
            <person name="Harrison J."/>
            <person name="Moore K.A."/>
            <person name="Paszkiewicz K."/>
            <person name="Jones T."/>
            <person name="Grant M."/>
            <person name="Ambacheew D."/>
            <person name="Muzemil S."/>
            <person name="Studholme D.J."/>
        </authorList>
    </citation>
    <scope>NUCLEOTIDE SEQUENCE [LARGE SCALE GENOMIC DNA]</scope>
</reference>